<feature type="transmembrane region" description="Helical" evidence="1">
    <location>
        <begin position="89"/>
        <end position="109"/>
    </location>
</feature>
<feature type="transmembrane region" description="Helical" evidence="1">
    <location>
        <begin position="121"/>
        <end position="148"/>
    </location>
</feature>
<feature type="transmembrane region" description="Helical" evidence="1">
    <location>
        <begin position="277"/>
        <end position="296"/>
    </location>
</feature>
<dbReference type="Proteomes" id="UP000600101">
    <property type="component" value="Unassembled WGS sequence"/>
</dbReference>
<dbReference type="RefSeq" id="WP_186770192.1">
    <property type="nucleotide sequence ID" value="NZ_JACOMF010000007.1"/>
</dbReference>
<evidence type="ECO:0000256" key="1">
    <source>
        <dbReference type="SAM" id="Phobius"/>
    </source>
</evidence>
<keyword evidence="3" id="KW-1185">Reference proteome</keyword>
<keyword evidence="1" id="KW-0472">Membrane</keyword>
<keyword evidence="1" id="KW-0812">Transmembrane</keyword>
<gene>
    <name evidence="2" type="ORF">H7965_08800</name>
</gene>
<feature type="transmembrane region" description="Helical" evidence="1">
    <location>
        <begin position="155"/>
        <end position="174"/>
    </location>
</feature>
<dbReference type="AlphaFoldDB" id="A0A9X0QWX5"/>
<feature type="transmembrane region" description="Helical" evidence="1">
    <location>
        <begin position="225"/>
        <end position="247"/>
    </location>
</feature>
<evidence type="ECO:0000313" key="3">
    <source>
        <dbReference type="Proteomes" id="UP000600101"/>
    </source>
</evidence>
<reference evidence="2" key="1">
    <citation type="submission" date="2020-08" db="EMBL/GenBank/DDBJ databases">
        <authorList>
            <person name="Hu Y."/>
            <person name="Nguyen S.V."/>
            <person name="Li F."/>
            <person name="Fanning S."/>
        </authorList>
    </citation>
    <scope>NUCLEOTIDE SEQUENCE</scope>
    <source>
        <strain evidence="2">SYSU D8009</strain>
    </source>
</reference>
<evidence type="ECO:0000313" key="2">
    <source>
        <dbReference type="EMBL" id="MBC4015426.1"/>
    </source>
</evidence>
<name>A0A9X0QWX5_9PROT</name>
<evidence type="ECO:0008006" key="4">
    <source>
        <dbReference type="Google" id="ProtNLM"/>
    </source>
</evidence>
<feature type="transmembrane region" description="Helical" evidence="1">
    <location>
        <begin position="45"/>
        <end position="69"/>
    </location>
</feature>
<dbReference type="EMBL" id="JACOMF010000007">
    <property type="protein sequence ID" value="MBC4015426.1"/>
    <property type="molecule type" value="Genomic_DNA"/>
</dbReference>
<keyword evidence="1" id="KW-1133">Transmembrane helix</keyword>
<protein>
    <recommendedName>
        <fullName evidence="4">DoxX family membrane protein</fullName>
    </recommendedName>
</protein>
<feature type="transmembrane region" description="Helical" evidence="1">
    <location>
        <begin position="316"/>
        <end position="334"/>
    </location>
</feature>
<feature type="transmembrane region" description="Helical" evidence="1">
    <location>
        <begin position="253"/>
        <end position="270"/>
    </location>
</feature>
<organism evidence="2 3">
    <name type="scientific">Siccirubricoccus deserti</name>
    <dbReference type="NCBI Taxonomy" id="2013562"/>
    <lineage>
        <taxon>Bacteria</taxon>
        <taxon>Pseudomonadati</taxon>
        <taxon>Pseudomonadota</taxon>
        <taxon>Alphaproteobacteria</taxon>
        <taxon>Acetobacterales</taxon>
        <taxon>Roseomonadaceae</taxon>
        <taxon>Siccirubricoccus</taxon>
    </lineage>
</organism>
<accession>A0A9X0QWX5</accession>
<comment type="caution">
    <text evidence="2">The sequence shown here is derived from an EMBL/GenBank/DDBJ whole genome shotgun (WGS) entry which is preliminary data.</text>
</comment>
<sequence length="354" mass="37935">MRIAARLQAKVILAVLLPVPAAGHVKWFAPYDVSQPPLPLGGVLGAHFLLVFAGFLLLVFGGYVLDRAVARSGYGLARSGRAEALEERLMRAGIGSFFVALFATGGVILTPELRSDAEWPAWLQGAIALSMLSARTTLLGALGILVLYGHAVAEYGVFHLTDYPIFLGIAAYLALTSLDAPRLRALRVPILTVTFCASLMWGAVEKWAYPQWTFPLLAEKPYLTFGIPAADFMVIAGFVEFALAFHILTGLGLLRLGTAGLGLIFVAAIIDFGRLDAIGHLPVIVPLAVLFLHGPTPLHRRLHDARRGLLSEARRAGLGFAAAIALFMGAYWGLQHAEYGSARPRAAMTAMAGR</sequence>
<proteinExistence type="predicted"/>